<evidence type="ECO:0000259" key="2">
    <source>
        <dbReference type="Pfam" id="PF00534"/>
    </source>
</evidence>
<feature type="domain" description="Glycosyl transferase family 1" evidence="2">
    <location>
        <begin position="248"/>
        <end position="382"/>
    </location>
</feature>
<dbReference type="PANTHER" id="PTHR12526">
    <property type="entry name" value="GLYCOSYLTRANSFERASE"/>
    <property type="match status" value="1"/>
</dbReference>
<reference evidence="4" key="1">
    <citation type="journal article" date="2014" name="Sci. Data">
        <title>Genomes of diverse isolates of the marine cyanobacterium Prochlorococcus.</title>
        <authorList>
            <person name="Biller S."/>
            <person name="Berube P."/>
            <person name="Thompson J."/>
            <person name="Kelly L."/>
            <person name="Roggensack S."/>
            <person name="Awad L."/>
            <person name="Roache-Johnson K."/>
            <person name="Ding H."/>
            <person name="Giovannoni S.J."/>
            <person name="Moore L.R."/>
            <person name="Chisholm S.W."/>
        </authorList>
    </citation>
    <scope>NUCLEOTIDE SEQUENCE [LARGE SCALE GENOMIC DNA]</scope>
    <source>
        <strain evidence="4">GP2</strain>
    </source>
</reference>
<keyword evidence="1" id="KW-0472">Membrane</keyword>
<dbReference type="GO" id="GO:0016757">
    <property type="term" value="F:glycosyltransferase activity"/>
    <property type="evidence" value="ECO:0007669"/>
    <property type="project" value="InterPro"/>
</dbReference>
<feature type="transmembrane region" description="Helical" evidence="1">
    <location>
        <begin position="113"/>
        <end position="131"/>
    </location>
</feature>
<keyword evidence="1" id="KW-0812">Transmembrane</keyword>
<dbReference type="InterPro" id="IPR001296">
    <property type="entry name" value="Glyco_trans_1"/>
</dbReference>
<dbReference type="Gene3D" id="3.40.50.2000">
    <property type="entry name" value="Glycogen Phosphorylase B"/>
    <property type="match status" value="2"/>
</dbReference>
<dbReference type="SUPFAM" id="SSF53756">
    <property type="entry name" value="UDP-Glycosyltransferase/glycogen phosphorylase"/>
    <property type="match status" value="1"/>
</dbReference>
<evidence type="ECO:0000256" key="1">
    <source>
        <dbReference type="SAM" id="Phobius"/>
    </source>
</evidence>
<feature type="transmembrane region" description="Helical" evidence="1">
    <location>
        <begin position="65"/>
        <end position="82"/>
    </location>
</feature>
<evidence type="ECO:0000313" key="4">
    <source>
        <dbReference type="Proteomes" id="UP000030598"/>
    </source>
</evidence>
<protein>
    <submittedName>
        <fullName evidence="3">Glycosyl transferase</fullName>
    </submittedName>
</protein>
<dbReference type="AlphaFoldDB" id="A0A0A1ZAZ3"/>
<sequence>MHKYDLVGLIPKDKGSGGGAWLGTYRLFSGLNKILGKDKVKLYVAIKNLNKNFINTIYPFGLSKFFYLKMALISKIINILILKNKSKTHFSFNLIPTLLDLKLYLSSKKGHNIYLHWLGNNFASIWLIYVITMRKNILIKFADYWWLTGGCHYPKNCNAFERNKCIDCPAVKKNFRWIPKILFKIKMSILNKKNVNIISPSKHLFNTAKKLTSNKKIFYISNGMEIADYVQRDYRKVSIGVISQGFDDPRKNLSQVKNIIDLLLKESDLTINLCGNSTKMILPFNYMNLNLNINNFGFLKEEHEIRDFYHKSNYILFLSKQDNSPNQIMEAMSNGSIVIAFDNYFTRENIIDKHNGFLLPDNLSNYELFLKILEIFKYPHSMKISMNAYEYSKSQFSQEKMAYEYCKLLK</sequence>
<keyword evidence="1" id="KW-1133">Transmembrane helix</keyword>
<dbReference type="Proteomes" id="UP000030598">
    <property type="component" value="Unassembled WGS sequence"/>
</dbReference>
<dbReference type="OrthoDB" id="9768685at2"/>
<proteinExistence type="predicted"/>
<name>A0A0A1ZAZ3_PROMR</name>
<keyword evidence="3" id="KW-0808">Transferase</keyword>
<dbReference type="Pfam" id="PF00534">
    <property type="entry name" value="Glycos_transf_1"/>
    <property type="match status" value="1"/>
</dbReference>
<dbReference type="EMBL" id="JNAH01000008">
    <property type="protein sequence ID" value="KGF85304.1"/>
    <property type="molecule type" value="Genomic_DNA"/>
</dbReference>
<accession>A0A0A1ZAZ3</accession>
<gene>
    <name evidence="3" type="ORF">EU91_1404</name>
</gene>
<dbReference type="PANTHER" id="PTHR12526:SF637">
    <property type="entry name" value="GLYCOSYLTRANSFERASE EPSF-RELATED"/>
    <property type="match status" value="1"/>
</dbReference>
<dbReference type="RefSeq" id="WP_152556177.1">
    <property type="nucleotide sequence ID" value="NZ_CP138934.1"/>
</dbReference>
<dbReference type="eggNOG" id="COG0438">
    <property type="taxonomic scope" value="Bacteria"/>
</dbReference>
<comment type="caution">
    <text evidence="3">The sequence shown here is derived from an EMBL/GenBank/DDBJ whole genome shotgun (WGS) entry which is preliminary data.</text>
</comment>
<dbReference type="STRING" id="59925.EU91_1404"/>
<organism evidence="3 4">
    <name type="scientific">Prochlorococcus marinus str. GP2</name>
    <dbReference type="NCBI Taxonomy" id="59925"/>
    <lineage>
        <taxon>Bacteria</taxon>
        <taxon>Bacillati</taxon>
        <taxon>Cyanobacteriota</taxon>
        <taxon>Cyanophyceae</taxon>
        <taxon>Synechococcales</taxon>
        <taxon>Prochlorococcaceae</taxon>
        <taxon>Prochlorococcus</taxon>
    </lineage>
</organism>
<evidence type="ECO:0000313" key="3">
    <source>
        <dbReference type="EMBL" id="KGF85304.1"/>
    </source>
</evidence>